<organism evidence="2">
    <name type="scientific">Graphocephala atropunctata</name>
    <dbReference type="NCBI Taxonomy" id="36148"/>
    <lineage>
        <taxon>Eukaryota</taxon>
        <taxon>Metazoa</taxon>
        <taxon>Ecdysozoa</taxon>
        <taxon>Arthropoda</taxon>
        <taxon>Hexapoda</taxon>
        <taxon>Insecta</taxon>
        <taxon>Pterygota</taxon>
        <taxon>Neoptera</taxon>
        <taxon>Paraneoptera</taxon>
        <taxon>Hemiptera</taxon>
        <taxon>Auchenorrhyncha</taxon>
        <taxon>Membracoidea</taxon>
        <taxon>Cicadellidae</taxon>
        <taxon>Cicadellinae</taxon>
        <taxon>Cicadellini</taxon>
        <taxon>Graphocephala</taxon>
    </lineage>
</organism>
<feature type="non-terminal residue" evidence="2">
    <location>
        <position position="1"/>
    </location>
</feature>
<feature type="compositionally biased region" description="Polar residues" evidence="1">
    <location>
        <begin position="123"/>
        <end position="140"/>
    </location>
</feature>
<reference evidence="2" key="1">
    <citation type="submission" date="2015-11" db="EMBL/GenBank/DDBJ databases">
        <title>De novo transcriptome assembly of four potential Pierce s Disease insect vectors from Arizona vineyards.</title>
        <authorList>
            <person name="Tassone E.E."/>
        </authorList>
    </citation>
    <scope>NUCLEOTIDE SEQUENCE</scope>
</reference>
<sequence length="1211" mass="138641">NNQQTQNTHVRTDLRLEHPYGTNDKQVSSINQRTNLSQTLGLDTFLQSQIPYDSEQKKPECNRFSQMHCQQNESALAQVNREVTNKQSATFKSLNVPQIKYRLTLSQRFSSNSEMSSEHCSPFQVSSDSARSIPESPSMQMNKNVRDNLMLKPTSSYISKQFQDSYQSHNVMKTQIEKDFENYKYSDEEKTHGDTRGRLQLSNIGSMEQNNSHHYDHYNNFALSHSRERQKYEINDFQYQNQTVTKNTASEDSVKSFKSYTMVCDLHPNEREESQTADLFEFSNLNPIENKSVDPQQDANFNYVVTVDPKAGKRVVYNKTYSHQSNAIEFRNNLQLKNQNISLSKGDNLSGYYQDSSFSQNTNNEISNNIKMQYRHQFNPVQSSTKNKFSSRVPNDSFEQCQSNEFNSGFLSNTVSHFPSLSSPNSSNVLRARRLRNEIECYVQPLTMRPLVEYFNPQSYGTFEIPLHEQHNQEHRKENECLNAMNLQNECSEVKSAVTYPTKLPNKNKNYLNSLLERQNKIITQVEGHKQVLADVSWEQKLVTNSVKQVNIQTKIFNDTFETKRTSRSSSEMLDEQENSVSQKFISKESSAQSITSSTSSVYSSDNEDCFPGSDNCVQKDLLSVKKDEKSDALENEPLIALDINKYNPLKDDLHSNLLKPILSDDFVSIGSSSNQGLLRPIFFSTDVFDEIPSNSTSKIEIPKEDQQRDVIDVVKADNLNSNSNLDSEDKIWIGTKENYTDITIESDCAKEHEQMYIDDCENVHDCQSEKESIHPRKDKPQTFKVTSIDKTNNRINPANRSDHGFVSENKENIPQCPNASSDAGVLNTNQISSNLKPITKVNNMMLSPKTNSQQLNYKENFQNKKKYGGSTNILKFEINNVTMPSYSDKCEKDSRSNMFKEVDSLFEESDDSIEEEYVQEDSLRHCASSSTTSTKSPVHLLPSQRFVPRNNLSMEDWTADLVKTVVIGNATLSKHNPSSPGLSNKKESLDAPLLPSTIYNSDSVHNRKQFNKSFSSCLENSEMGINSQRTAESLKVNVTQQQFIHPKTVQELYLSQPTAEVSDFNSANLGNQFKRLGHLTSPIPAQQRKKKRRHAEADAEAELNRVKFNLLSPRWTTHASESDDQELFYSDEKSRYFDIIDSPEVGPSVNCQREYINKSKVLEKDGVYGRDTWEEDIFNDMHFQNPTLQSVSYGKMLHQNDYRTPEQFQG</sequence>
<protein>
    <submittedName>
        <fullName evidence="2">Uncharacterized protein</fullName>
    </submittedName>
</protein>
<dbReference type="AlphaFoldDB" id="A0A1B6KFP7"/>
<feature type="region of interest" description="Disordered" evidence="1">
    <location>
        <begin position="115"/>
        <end position="140"/>
    </location>
</feature>
<gene>
    <name evidence="2" type="ORF">g.25257</name>
</gene>
<proteinExistence type="predicted"/>
<feature type="region of interest" description="Disordered" evidence="1">
    <location>
        <begin position="563"/>
        <end position="586"/>
    </location>
</feature>
<accession>A0A1B6KFP7</accession>
<feature type="region of interest" description="Disordered" evidence="1">
    <location>
        <begin position="793"/>
        <end position="824"/>
    </location>
</feature>
<feature type="region of interest" description="Disordered" evidence="1">
    <location>
        <begin position="1079"/>
        <end position="1099"/>
    </location>
</feature>
<name>A0A1B6KFP7_9HEMI</name>
<dbReference type="EMBL" id="GEBQ01029697">
    <property type="protein sequence ID" value="JAT10280.1"/>
    <property type="molecule type" value="Transcribed_RNA"/>
</dbReference>
<evidence type="ECO:0000313" key="2">
    <source>
        <dbReference type="EMBL" id="JAT10280.1"/>
    </source>
</evidence>
<evidence type="ECO:0000256" key="1">
    <source>
        <dbReference type="SAM" id="MobiDB-lite"/>
    </source>
</evidence>
<feature type="compositionally biased region" description="Basic and acidic residues" evidence="1">
    <location>
        <begin position="801"/>
        <end position="812"/>
    </location>
</feature>